<dbReference type="EMBL" id="JAWDJR010000011">
    <property type="protein sequence ID" value="KAK9966649.1"/>
    <property type="molecule type" value="Genomic_DNA"/>
</dbReference>
<dbReference type="Proteomes" id="UP001479290">
    <property type="component" value="Unassembled WGS sequence"/>
</dbReference>
<comment type="caution">
    <text evidence="1">The sequence shown here is derived from an EMBL/GenBank/DDBJ whole genome shotgun (WGS) entry which is preliminary data.</text>
</comment>
<name>A0AAW2A293_CULAL</name>
<organism evidence="1 2">
    <name type="scientific">Culter alburnus</name>
    <name type="common">Topmouth culter</name>
    <dbReference type="NCBI Taxonomy" id="194366"/>
    <lineage>
        <taxon>Eukaryota</taxon>
        <taxon>Metazoa</taxon>
        <taxon>Chordata</taxon>
        <taxon>Craniata</taxon>
        <taxon>Vertebrata</taxon>
        <taxon>Euteleostomi</taxon>
        <taxon>Actinopterygii</taxon>
        <taxon>Neopterygii</taxon>
        <taxon>Teleostei</taxon>
        <taxon>Ostariophysi</taxon>
        <taxon>Cypriniformes</taxon>
        <taxon>Xenocyprididae</taxon>
        <taxon>Xenocypridinae</taxon>
        <taxon>Culter</taxon>
    </lineage>
</organism>
<sequence length="99" mass="11182">MRNPFCHASFLQSARERPELEMTLLSEVPVGFIYRPLQRSLPSFPQPHYHSMNFLLPLVLELDSIDICIESSPLCPTVITPTPTHLNTVNLQPLRLTGG</sequence>
<dbReference type="AlphaFoldDB" id="A0AAW2A293"/>
<accession>A0AAW2A293</accession>
<evidence type="ECO:0000313" key="1">
    <source>
        <dbReference type="EMBL" id="KAK9966649.1"/>
    </source>
</evidence>
<protein>
    <submittedName>
        <fullName evidence="1">Uncharacterized protein</fullName>
    </submittedName>
</protein>
<evidence type="ECO:0000313" key="2">
    <source>
        <dbReference type="Proteomes" id="UP001479290"/>
    </source>
</evidence>
<reference evidence="1 2" key="1">
    <citation type="submission" date="2024-05" db="EMBL/GenBank/DDBJ databases">
        <title>A high-quality chromosomal-level genome assembly of Topmouth culter (Culter alburnus).</title>
        <authorList>
            <person name="Zhao H."/>
        </authorList>
    </citation>
    <scope>NUCLEOTIDE SEQUENCE [LARGE SCALE GENOMIC DNA]</scope>
    <source>
        <strain evidence="1">CATC2023</strain>
        <tissue evidence="1">Muscle</tissue>
    </source>
</reference>
<proteinExistence type="predicted"/>
<gene>
    <name evidence="1" type="ORF">ABG768_003747</name>
</gene>
<keyword evidence="2" id="KW-1185">Reference proteome</keyword>